<keyword evidence="2" id="KW-0449">Lipoprotein</keyword>
<dbReference type="EMBL" id="CP001843">
    <property type="protein sequence ID" value="AEF84908.1"/>
    <property type="molecule type" value="Genomic_DNA"/>
</dbReference>
<name>F5YLR0_TREPZ</name>
<evidence type="ECO:0000313" key="3">
    <source>
        <dbReference type="Proteomes" id="UP000009223"/>
    </source>
</evidence>
<feature type="signal peptide" evidence="1">
    <location>
        <begin position="1"/>
        <end position="20"/>
    </location>
</feature>
<gene>
    <name evidence="2" type="ordered locus">TREPR_3170</name>
</gene>
<proteinExistence type="predicted"/>
<organism evidence="2 3">
    <name type="scientific">Treponema primitia (strain ATCC BAA-887 / DSM 12427 / ZAS-2)</name>
    <dbReference type="NCBI Taxonomy" id="545694"/>
    <lineage>
        <taxon>Bacteria</taxon>
        <taxon>Pseudomonadati</taxon>
        <taxon>Spirochaetota</taxon>
        <taxon>Spirochaetia</taxon>
        <taxon>Spirochaetales</taxon>
        <taxon>Treponemataceae</taxon>
        <taxon>Treponema</taxon>
    </lineage>
</organism>
<dbReference type="RefSeq" id="WP_015707094.1">
    <property type="nucleotide sequence ID" value="NC_015578.1"/>
</dbReference>
<dbReference type="PROSITE" id="PS51257">
    <property type="entry name" value="PROKAR_LIPOPROTEIN"/>
    <property type="match status" value="1"/>
</dbReference>
<dbReference type="AlphaFoldDB" id="F5YLR0"/>
<dbReference type="KEGG" id="tpi:TREPR_3170"/>
<reference evidence="3" key="1">
    <citation type="submission" date="2009-12" db="EMBL/GenBank/DDBJ databases">
        <title>Complete sequence of Treponema primitia strain ZAS-2.</title>
        <authorList>
            <person name="Tetu S.G."/>
            <person name="Matson E."/>
            <person name="Ren Q."/>
            <person name="Seshadri R."/>
            <person name="Elbourne L."/>
            <person name="Hassan K.A."/>
            <person name="Durkin A."/>
            <person name="Radune D."/>
            <person name="Mohamoud Y."/>
            <person name="Shay R."/>
            <person name="Jin S."/>
            <person name="Zhang X."/>
            <person name="Lucey K."/>
            <person name="Ballor N.R."/>
            <person name="Ottesen E."/>
            <person name="Rosenthal R."/>
            <person name="Allen A."/>
            <person name="Leadbetter J.R."/>
            <person name="Paulsen I.T."/>
        </authorList>
    </citation>
    <scope>NUCLEOTIDE SEQUENCE [LARGE SCALE GENOMIC DNA]</scope>
    <source>
        <strain evidence="3">ATCC BAA-887 / DSM 12427 / ZAS-2</strain>
    </source>
</reference>
<dbReference type="HOGENOM" id="CLU_639248_0_0_12"/>
<sequence>MVAKLTLPVYGRPLVLGFLAALLAASCDLSGETDILAVVDQKVWEASAPRIAVSYSVENDKGFTIPAVSGEAKQKIPFTVTYTPLNQDWAFTGWTALDPSGKVLASRDIYFEEPNNSSTQVIILTDTYSRITLKPVLAERPLVWDWHPNGGTDNPVNINTPVVVRFTKPMRVESFVFRYDAKGDPVWRNESGEFRNITILGSPEFGTREPVNYAPWFLDPQLNGDTLKLEVNLAYAREHSLAYSYISVTLGQEISSADYVTLSAPVRFQYAVNDGFDTEGPVIRRFSAALPAEEGEDPVELPYGNPDHPQRHLAPGAQLDLIISALDQISLADIRQIEISEKKADGSAVSGPITFWYTEDYQKPEWQTLIADVEKNYGNLSGLHIFRYEFKGAPEYQGYIDLQADVYDPLGNFSTALYRIYQEGPEITE</sequence>
<reference evidence="2 3" key="2">
    <citation type="journal article" date="2011" name="ISME J.">
        <title>RNA-seq reveals cooperative metabolic interactions between two termite-gut spirochete species in co-culture.</title>
        <authorList>
            <person name="Rosenthal A.Z."/>
            <person name="Matson E.G."/>
            <person name="Eldar A."/>
            <person name="Leadbetter J.R."/>
        </authorList>
    </citation>
    <scope>NUCLEOTIDE SEQUENCE [LARGE SCALE GENOMIC DNA]</scope>
    <source>
        <strain evidence="3">ATCC BAA-887 / DSM 12427 / ZAS-2</strain>
    </source>
</reference>
<feature type="chain" id="PRO_5003329959" evidence="1">
    <location>
        <begin position="21"/>
        <end position="429"/>
    </location>
</feature>
<evidence type="ECO:0000313" key="2">
    <source>
        <dbReference type="EMBL" id="AEF84908.1"/>
    </source>
</evidence>
<dbReference type="eggNOG" id="ENOG5030UXC">
    <property type="taxonomic scope" value="Bacteria"/>
</dbReference>
<keyword evidence="1" id="KW-0732">Signal</keyword>
<dbReference type="Proteomes" id="UP000009223">
    <property type="component" value="Chromosome"/>
</dbReference>
<protein>
    <submittedName>
        <fullName evidence="2">Putative lipoprotein</fullName>
    </submittedName>
</protein>
<keyword evidence="3" id="KW-1185">Reference proteome</keyword>
<accession>F5YLR0</accession>
<dbReference type="STRING" id="545694.TREPR_3170"/>
<evidence type="ECO:0000256" key="1">
    <source>
        <dbReference type="SAM" id="SignalP"/>
    </source>
</evidence>